<accession>A0A6J6EXW1</accession>
<evidence type="ECO:0000313" key="7">
    <source>
        <dbReference type="EMBL" id="CAB4581442.1"/>
    </source>
</evidence>
<sequence length="405" mass="44912">MVKRRFPRPVEVISLIGFRWPNLNRKQVRLSKATNIWDIREIASKRTPRSVFDYTDGASGSEASLNRARETFNNVEFSPRVLRDVTNVDTSVDILGKKNALPFAFAATGFTRMMGYEGEPAVARVAEKYGILYGLSTLGTTSPEDLAKQVPNVRRWYQLYVRREREPNEKLIERVKASGYETIVLTVDTVVGGVRYRDVKNGLTIPPKLTLKTLIGMARYPKWWMNLLTTEPLVFASLDMKDSGGTVADLLSKIFDPSITLEDIKWLKSVWSGKLLIKGVQSVEDALMLKEAGVDGIILSTHGGRQMDKAPVPLELLPEVRKAVGKDFTVLIDGGVMAGTDILAAIGLGANAVLIGRAYLYGLMAGGEEGVDRVVQLLKAEIEMSMRLLGITSLDELTPDRVRIR</sequence>
<dbReference type="GO" id="GO:0016614">
    <property type="term" value="F:oxidoreductase activity, acting on CH-OH group of donors"/>
    <property type="evidence" value="ECO:0007669"/>
    <property type="project" value="UniProtKB-ARBA"/>
</dbReference>
<dbReference type="PROSITE" id="PS51349">
    <property type="entry name" value="FMN_HYDROXY_ACID_DH_2"/>
    <property type="match status" value="1"/>
</dbReference>
<evidence type="ECO:0000256" key="5">
    <source>
        <dbReference type="ARBA" id="ARBA00024042"/>
    </source>
</evidence>
<keyword evidence="2" id="KW-0285">Flavoprotein</keyword>
<feature type="domain" description="FMN hydroxy acid dehydrogenase" evidence="6">
    <location>
        <begin position="28"/>
        <end position="405"/>
    </location>
</feature>
<dbReference type="InterPro" id="IPR012133">
    <property type="entry name" value="Alpha-hydoxy_acid_DH_FMN"/>
</dbReference>
<dbReference type="EMBL" id="CAEZTU010000058">
    <property type="protein sequence ID" value="CAB4581442.1"/>
    <property type="molecule type" value="Genomic_DNA"/>
</dbReference>
<name>A0A6J6EXW1_9ZZZZ</name>
<organism evidence="7">
    <name type="scientific">freshwater metagenome</name>
    <dbReference type="NCBI Taxonomy" id="449393"/>
    <lineage>
        <taxon>unclassified sequences</taxon>
        <taxon>metagenomes</taxon>
        <taxon>ecological metagenomes</taxon>
    </lineage>
</organism>
<dbReference type="PANTHER" id="PTHR10578">
    <property type="entry name" value="S -2-HYDROXY-ACID OXIDASE-RELATED"/>
    <property type="match status" value="1"/>
</dbReference>
<evidence type="ECO:0000256" key="2">
    <source>
        <dbReference type="ARBA" id="ARBA00022630"/>
    </source>
</evidence>
<dbReference type="PIRSF" id="PIRSF000138">
    <property type="entry name" value="Al-hdrx_acd_dh"/>
    <property type="match status" value="1"/>
</dbReference>
<keyword evidence="3" id="KW-0288">FMN</keyword>
<protein>
    <submittedName>
        <fullName evidence="7">Unannotated protein</fullName>
    </submittedName>
</protein>
<evidence type="ECO:0000256" key="1">
    <source>
        <dbReference type="ARBA" id="ARBA00001917"/>
    </source>
</evidence>
<reference evidence="7" key="1">
    <citation type="submission" date="2020-05" db="EMBL/GenBank/DDBJ databases">
        <authorList>
            <person name="Chiriac C."/>
            <person name="Salcher M."/>
            <person name="Ghai R."/>
            <person name="Kavagutti S V."/>
        </authorList>
    </citation>
    <scope>NUCLEOTIDE SEQUENCE</scope>
</reference>
<evidence type="ECO:0000256" key="3">
    <source>
        <dbReference type="ARBA" id="ARBA00022643"/>
    </source>
</evidence>
<dbReference type="SUPFAM" id="SSF51395">
    <property type="entry name" value="FMN-linked oxidoreductases"/>
    <property type="match status" value="1"/>
</dbReference>
<keyword evidence="4" id="KW-0560">Oxidoreductase</keyword>
<dbReference type="Pfam" id="PF01070">
    <property type="entry name" value="FMN_dh"/>
    <property type="match status" value="1"/>
</dbReference>
<evidence type="ECO:0000259" key="6">
    <source>
        <dbReference type="PROSITE" id="PS51349"/>
    </source>
</evidence>
<dbReference type="PANTHER" id="PTHR10578:SF107">
    <property type="entry name" value="2-HYDROXYACID OXIDASE 1"/>
    <property type="match status" value="1"/>
</dbReference>
<dbReference type="CDD" id="cd02809">
    <property type="entry name" value="alpha_hydroxyacid_oxid_FMN"/>
    <property type="match status" value="1"/>
</dbReference>
<comment type="cofactor">
    <cofactor evidence="1">
        <name>FMN</name>
        <dbReference type="ChEBI" id="CHEBI:58210"/>
    </cofactor>
</comment>
<evidence type="ECO:0000256" key="4">
    <source>
        <dbReference type="ARBA" id="ARBA00023002"/>
    </source>
</evidence>
<gene>
    <name evidence="7" type="ORF">UFOPK1740_00964</name>
</gene>
<dbReference type="InterPro" id="IPR037396">
    <property type="entry name" value="FMN_HAD"/>
</dbReference>
<dbReference type="GO" id="GO:0010181">
    <property type="term" value="F:FMN binding"/>
    <property type="evidence" value="ECO:0007669"/>
    <property type="project" value="InterPro"/>
</dbReference>
<dbReference type="Gene3D" id="3.20.20.70">
    <property type="entry name" value="Aldolase class I"/>
    <property type="match status" value="1"/>
</dbReference>
<dbReference type="AlphaFoldDB" id="A0A6J6EXW1"/>
<dbReference type="InterPro" id="IPR000262">
    <property type="entry name" value="FMN-dep_DH"/>
</dbReference>
<proteinExistence type="inferred from homology"/>
<dbReference type="InterPro" id="IPR013785">
    <property type="entry name" value="Aldolase_TIM"/>
</dbReference>
<dbReference type="FunFam" id="3.20.20.70:FF:000029">
    <property type="entry name" value="L-lactate dehydrogenase"/>
    <property type="match status" value="1"/>
</dbReference>
<comment type="similarity">
    <text evidence="5">Belongs to the FMN-dependent alpha-hydroxy acid dehydrogenase family.</text>
</comment>